<dbReference type="GO" id="GO:0075523">
    <property type="term" value="P:viral translational frameshifting"/>
    <property type="evidence" value="ECO:0007669"/>
    <property type="project" value="UniProtKB-KW"/>
</dbReference>
<dbReference type="InterPro" id="IPR043609">
    <property type="entry name" value="NendoU_nidovirus"/>
</dbReference>
<comment type="catalytic activity">
    <reaction evidence="1">
        <text>Thiol-dependent hydrolysis of ester, thioester, amide, peptide and isopeptide bonds formed by the C-terminal Gly of ubiquitin (a 76-residue protein attached to proteins as an intracellular targeting signal).</text>
        <dbReference type="EC" id="3.4.19.12"/>
    </reaction>
</comment>
<dbReference type="PROSITE" id="PS51540">
    <property type="entry name" value="AV_PCP_BETA"/>
    <property type="match status" value="1"/>
</dbReference>
<evidence type="ECO:0000256" key="67">
    <source>
        <dbReference type="PROSITE-ProRule" id="PRU00985"/>
    </source>
</evidence>
<keyword evidence="19" id="KW-0479">Metal-binding</keyword>
<dbReference type="Gene3D" id="3.90.70.60">
    <property type="entry name" value="Porcine arterivirus-type cysteine proteinase alpha domain"/>
    <property type="match status" value="1"/>
</dbReference>
<evidence type="ECO:0000256" key="63">
    <source>
        <dbReference type="ARBA" id="ARBA00047995"/>
    </source>
</evidence>
<dbReference type="SUPFAM" id="SSF56672">
    <property type="entry name" value="DNA/RNA polymerases"/>
    <property type="match status" value="1"/>
</dbReference>
<keyword evidence="45" id="KW-0899">Viral immunoevasion</keyword>
<evidence type="ECO:0000259" key="77">
    <source>
        <dbReference type="PROSITE" id="PS51657"/>
    </source>
</evidence>
<name>A0A649XW57_PRRSV</name>
<evidence type="ECO:0000259" key="71">
    <source>
        <dbReference type="PROSITE" id="PS50507"/>
    </source>
</evidence>
<dbReference type="GO" id="GO:0042025">
    <property type="term" value="C:host cell nucleus"/>
    <property type="evidence" value="ECO:0007669"/>
    <property type="project" value="UniProtKB-SubCell"/>
</dbReference>
<evidence type="ECO:0000256" key="2">
    <source>
        <dbReference type="ARBA" id="ARBA00003927"/>
    </source>
</evidence>
<comment type="catalytic activity">
    <reaction evidence="46">
        <text>uridylyl-uridylyl-ribonucleotide-RNA = a 3'-end uridylyl-2',3'-cyclophospho-uridine-RNA + a 5'-end dephospho-ribonucleoside-RNA</text>
        <dbReference type="Rhea" id="RHEA:67732"/>
        <dbReference type="Rhea" id="RHEA-COMP:13936"/>
        <dbReference type="Rhea" id="RHEA-COMP:17334"/>
        <dbReference type="Rhea" id="RHEA-COMP:17335"/>
        <dbReference type="ChEBI" id="CHEBI:138284"/>
        <dbReference type="ChEBI" id="CHEBI:173079"/>
        <dbReference type="ChEBI" id="CHEBI:173080"/>
    </reaction>
</comment>
<keyword evidence="38 70" id="KW-0472">Membrane</keyword>
<dbReference type="GO" id="GO:0033644">
    <property type="term" value="C:host cell membrane"/>
    <property type="evidence" value="ECO:0007669"/>
    <property type="project" value="UniProtKB-SubCell"/>
</dbReference>
<feature type="active site" evidence="68">
    <location>
        <position position="3623"/>
    </location>
</feature>
<dbReference type="PROSITE" id="PS50507">
    <property type="entry name" value="RDRP_SSRNA_POS"/>
    <property type="match status" value="1"/>
</dbReference>
<dbReference type="CDD" id="cd22528">
    <property type="entry name" value="av_Nsp3_ER-remodelling"/>
    <property type="match status" value="1"/>
</dbReference>
<keyword evidence="44" id="KW-0511">Multifunctional enzyme</keyword>
<evidence type="ECO:0000256" key="14">
    <source>
        <dbReference type="ARBA" id="ARBA00022670"/>
    </source>
</evidence>
<comment type="function">
    <text evidence="60">Plays a role in blocking host mRNA nuclear export to the cytoplasm and subversion of host protein synthesis. Additionally, inhibits the interferon-activated JAK/STAT signal transduction by mediating the ubiquitination and subsequent proteasomal degradation of host KPNA1. Repurposes the host antiviral stress granules into a proviral platform to counteract the EIF2AK2/PKR restriction, thereby regulating the host inflammatory response.</text>
</comment>
<dbReference type="InterPro" id="IPR038155">
    <property type="entry name" value="AV_PCPalpha_sf"/>
</dbReference>
<keyword evidence="26" id="KW-0788">Thiol protease</keyword>
<keyword evidence="16 70" id="KW-0812">Transmembrane</keyword>
<evidence type="ECO:0000256" key="32">
    <source>
        <dbReference type="ARBA" id="ARBA00022870"/>
    </source>
</evidence>
<dbReference type="InterPro" id="IPR027417">
    <property type="entry name" value="P-loop_NTPase"/>
</dbReference>
<evidence type="ECO:0000256" key="46">
    <source>
        <dbReference type="ARBA" id="ARBA00024600"/>
    </source>
</evidence>
<feature type="active site" evidence="68">
    <location>
        <position position="3652"/>
    </location>
</feature>
<comment type="catalytic activity">
    <reaction evidence="63">
        <text>ATP + H2O = ADP + phosphate + H(+)</text>
        <dbReference type="Rhea" id="RHEA:13065"/>
        <dbReference type="ChEBI" id="CHEBI:15377"/>
        <dbReference type="ChEBI" id="CHEBI:15378"/>
        <dbReference type="ChEBI" id="CHEBI:30616"/>
        <dbReference type="ChEBI" id="CHEBI:43474"/>
        <dbReference type="ChEBI" id="CHEBI:456216"/>
        <dbReference type="EC" id="3.6.4.12"/>
    </reaction>
</comment>
<dbReference type="PROSITE" id="PS51539">
    <property type="entry name" value="AV_PCP_ALPHA"/>
    <property type="match status" value="1"/>
</dbReference>
<evidence type="ECO:0000256" key="22">
    <source>
        <dbReference type="ARBA" id="ARBA00022759"/>
    </source>
</evidence>
<keyword evidence="22 68" id="KW-0255">Endonuclease</keyword>
<dbReference type="InterPro" id="IPR009003">
    <property type="entry name" value="Peptidase_S1_PA"/>
</dbReference>
<keyword evidence="33" id="KW-1127">Modulation of host ubiquitin pathway by viral deubiquitinase</keyword>
<keyword evidence="13" id="KW-1130">Modulation of host ubiquitin pathway by virus</keyword>
<evidence type="ECO:0000256" key="66">
    <source>
        <dbReference type="ARBA" id="ARBA00060223"/>
    </source>
</evidence>
<evidence type="ECO:0000256" key="70">
    <source>
        <dbReference type="SAM" id="Phobius"/>
    </source>
</evidence>
<evidence type="ECO:0000256" key="53">
    <source>
        <dbReference type="ARBA" id="ARBA00044014"/>
    </source>
</evidence>
<evidence type="ECO:0000256" key="31">
    <source>
        <dbReference type="ARBA" id="ARBA00022863"/>
    </source>
</evidence>
<keyword evidence="12" id="KW-1090">Inhibition of host innate immune response by virus</keyword>
<keyword evidence="37" id="KW-1102">Inhibition of host PKR by virus</keyword>
<evidence type="ECO:0000256" key="44">
    <source>
        <dbReference type="ARBA" id="ARBA00023268"/>
    </source>
</evidence>
<comment type="similarity">
    <text evidence="7">Belongs to the arteriviridae polyprotein family.</text>
</comment>
<evidence type="ECO:0000259" key="73">
    <source>
        <dbReference type="PROSITE" id="PS51538"/>
    </source>
</evidence>
<dbReference type="InterPro" id="IPR044314">
    <property type="entry name" value="NSP11_NendoU_Av"/>
</dbReference>
<dbReference type="GO" id="GO:0085034">
    <property type="term" value="P:symbiont-mediated suppression of host NF-kappaB cascade"/>
    <property type="evidence" value="ECO:0007669"/>
    <property type="project" value="UniProtKB-KW"/>
</dbReference>
<evidence type="ECO:0000256" key="68">
    <source>
        <dbReference type="PROSITE-ProRule" id="PRU01303"/>
    </source>
</evidence>
<dbReference type="InterPro" id="IPR025773">
    <property type="entry name" value="AV_PCPbeta"/>
</dbReference>
<comment type="function">
    <text evidence="64">Plays a role in the initial induction of autophagosomes from host endoplasmic reticulum.</text>
</comment>
<dbReference type="GO" id="GO:0044220">
    <property type="term" value="C:host cell perinuclear region of cytoplasm"/>
    <property type="evidence" value="ECO:0007669"/>
    <property type="project" value="UniProtKB-SubCell"/>
</dbReference>
<evidence type="ECO:0000256" key="54">
    <source>
        <dbReference type="ARBA" id="ARBA00044015"/>
    </source>
</evidence>
<comment type="function">
    <text evidence="52">Plays a role in the inhibition of the immune response by interacting with host IFITM1. This interaction leads to the proteasomal degradation of the IFN-induced antiviral protein IFITM1.</text>
</comment>
<evidence type="ECO:0000256" key="30">
    <source>
        <dbReference type="ARBA" id="ARBA00022840"/>
    </source>
</evidence>
<comment type="function">
    <text evidence="51">Displays RNA and DNA duplex-unwinding activities with 5' to 3' polarity.</text>
</comment>
<evidence type="ECO:0000259" key="74">
    <source>
        <dbReference type="PROSITE" id="PS51539"/>
    </source>
</evidence>
<feature type="domain" description="NendoU" evidence="79">
    <location>
        <begin position="3577"/>
        <end position="3699"/>
    </location>
</feature>
<evidence type="ECO:0000256" key="62">
    <source>
        <dbReference type="ARBA" id="ARBA00047984"/>
    </source>
</evidence>
<keyword evidence="20" id="KW-0547">Nucleotide-binding</keyword>
<evidence type="ECO:0000256" key="41">
    <source>
        <dbReference type="ARBA" id="ARBA00023208"/>
    </source>
</evidence>
<evidence type="ECO:0000256" key="36">
    <source>
        <dbReference type="ARBA" id="ARBA00022989"/>
    </source>
</evidence>
<comment type="function">
    <text evidence="65">Multifunctional protein that acts as a viral protease and as a viral antagonist of host immune response. Cleaves the nsp2/nsp3 site in the viral polyprotein. Displays deubiquitinating activity that cleaves both ubiquitinated and ISGylated products and therefore inhibits ubiquitin and ISG15-dependent host innate immunity. Also deubiquinates host NFKBIA, thereby interfering with NFKBIA degradation and impairing subsequent NF-kappa-B activation.</text>
</comment>
<dbReference type="SUPFAM" id="SSF52540">
    <property type="entry name" value="P-loop containing nucleoside triphosphate hydrolases"/>
    <property type="match status" value="1"/>
</dbReference>
<evidence type="ECO:0000256" key="38">
    <source>
        <dbReference type="ARBA" id="ARBA00023136"/>
    </source>
</evidence>
<keyword evidence="10" id="KW-1048">Host nucleus</keyword>
<evidence type="ECO:0000256" key="60">
    <source>
        <dbReference type="ARBA" id="ARBA00045585"/>
    </source>
</evidence>
<dbReference type="PROSITE" id="PS51538">
    <property type="entry name" value="AV_CP"/>
    <property type="match status" value="1"/>
</dbReference>
<dbReference type="GO" id="GO:0039579">
    <property type="term" value="P:symbiont-mediated suppression of host ISG15-protein conjugation"/>
    <property type="evidence" value="ECO:0007669"/>
    <property type="project" value="UniProtKB-KW"/>
</dbReference>
<dbReference type="Pfam" id="PF22049">
    <property type="entry name" value="PRRSV-NSP11_N"/>
    <property type="match status" value="1"/>
</dbReference>
<evidence type="ECO:0000256" key="16">
    <source>
        <dbReference type="ARBA" id="ARBA00022692"/>
    </source>
</evidence>
<evidence type="ECO:0000256" key="39">
    <source>
        <dbReference type="ARBA" id="ARBA00023184"/>
    </source>
</evidence>
<dbReference type="InterPro" id="IPR046440">
    <property type="entry name" value="AV_NSP11N_COV_NSP15M"/>
</dbReference>
<evidence type="ECO:0000256" key="33">
    <source>
        <dbReference type="ARBA" id="ARBA00022876"/>
    </source>
</evidence>
<evidence type="ECO:0000256" key="57">
    <source>
        <dbReference type="ARBA" id="ARBA00044025"/>
    </source>
</evidence>
<dbReference type="GO" id="GO:0004252">
    <property type="term" value="F:serine-type endopeptidase activity"/>
    <property type="evidence" value="ECO:0007669"/>
    <property type="project" value="InterPro"/>
</dbReference>
<evidence type="ECO:0000256" key="3">
    <source>
        <dbReference type="ARBA" id="ARBA00004147"/>
    </source>
</evidence>
<dbReference type="InterPro" id="IPR043502">
    <property type="entry name" value="DNA/RNA_pol_sf"/>
</dbReference>
<dbReference type="PROSITE" id="PS51958">
    <property type="entry name" value="NENDOU"/>
    <property type="match status" value="1"/>
</dbReference>
<evidence type="ECO:0000256" key="58">
    <source>
        <dbReference type="ARBA" id="ARBA00044033"/>
    </source>
</evidence>
<keyword evidence="15" id="KW-0808">Transferase</keyword>
<dbReference type="Pfam" id="PF05579">
    <property type="entry name" value="Peptidase_S32"/>
    <property type="match status" value="1"/>
</dbReference>
<dbReference type="InterPro" id="IPR044863">
    <property type="entry name" value="NIRAN"/>
</dbReference>
<feature type="domain" description="RdRp catalytic" evidence="71">
    <location>
        <begin position="2782"/>
        <end position="2916"/>
    </location>
</feature>
<evidence type="ECO:0000256" key="8">
    <source>
        <dbReference type="ARBA" id="ARBA00022087"/>
    </source>
</evidence>
<dbReference type="InterPro" id="IPR032855">
    <property type="entry name" value="NSP2-B_epitope"/>
</dbReference>
<feature type="domain" description="AV ZBD" evidence="76">
    <location>
        <begin position="3037"/>
        <end position="3100"/>
    </location>
</feature>
<evidence type="ECO:0000256" key="28">
    <source>
        <dbReference type="ARBA" id="ARBA00022830"/>
    </source>
</evidence>
<evidence type="ECO:0000256" key="40">
    <source>
        <dbReference type="ARBA" id="ARBA00023200"/>
    </source>
</evidence>
<feature type="active site" evidence="68">
    <location>
        <position position="3608"/>
    </location>
</feature>
<evidence type="ECO:0000256" key="13">
    <source>
        <dbReference type="ARBA" id="ARBA00022662"/>
    </source>
</evidence>
<dbReference type="GO" id="GO:0039580">
    <property type="term" value="P:symbiont-mediated suppression of host PKR/eIFalpha signaling"/>
    <property type="evidence" value="ECO:0007669"/>
    <property type="project" value="UniProtKB-KW"/>
</dbReference>
<keyword evidence="41" id="KW-1095">Inhibition of host ISG15 by virus</keyword>
<evidence type="ECO:0000256" key="48">
    <source>
        <dbReference type="ARBA" id="ARBA00043841"/>
    </source>
</evidence>
<dbReference type="GO" id="GO:0004197">
    <property type="term" value="F:cysteine-type endopeptidase activity"/>
    <property type="evidence" value="ECO:0007669"/>
    <property type="project" value="InterPro"/>
</dbReference>
<keyword evidence="14" id="KW-0645">Protease</keyword>
<keyword evidence="27" id="KW-0720">Serine protease</keyword>
<dbReference type="PROSITE" id="PS51947">
    <property type="entry name" value="NIRAN"/>
    <property type="match status" value="1"/>
</dbReference>
<dbReference type="Pfam" id="PF14757">
    <property type="entry name" value="NSP2-B_epitope"/>
    <property type="match status" value="1"/>
</dbReference>
<feature type="transmembrane region" description="Helical" evidence="70">
    <location>
        <begin position="1977"/>
        <end position="1996"/>
    </location>
</feature>
<evidence type="ECO:0000256" key="52">
    <source>
        <dbReference type="ARBA" id="ARBA00043938"/>
    </source>
</evidence>
<keyword evidence="28" id="KW-1114">Inhibition of host interferon signaling pathway by virus</keyword>
<evidence type="ECO:0000256" key="43">
    <source>
        <dbReference type="ARBA" id="ARBA00023258"/>
    </source>
</evidence>
<dbReference type="GO" id="GO:0030291">
    <property type="term" value="F:protein serine/threonine kinase inhibitor activity"/>
    <property type="evidence" value="ECO:0007669"/>
    <property type="project" value="UniProtKB-KW"/>
</dbReference>
<dbReference type="Gene3D" id="3.40.50.300">
    <property type="entry name" value="P-loop containing nucleotide triphosphate hydrolases"/>
    <property type="match status" value="2"/>
</dbReference>
<evidence type="ECO:0000259" key="75">
    <source>
        <dbReference type="PROSITE" id="PS51540"/>
    </source>
</evidence>
<evidence type="ECO:0000256" key="69">
    <source>
        <dbReference type="SAM" id="MobiDB-lite"/>
    </source>
</evidence>
<dbReference type="InterPro" id="IPR008743">
    <property type="entry name" value="Arterivirus_Nsp2_C33"/>
</dbReference>
<proteinExistence type="inferred from homology"/>
<dbReference type="GO" id="GO:0003678">
    <property type="term" value="F:DNA helicase activity"/>
    <property type="evidence" value="ECO:0007669"/>
    <property type="project" value="UniProtKB-EC"/>
</dbReference>
<comment type="subcellular location">
    <subcellularLocation>
        <location evidence="6">Host cytoplasm</location>
        <location evidence="6">Host perinuclear region</location>
    </subcellularLocation>
    <subcellularLocation>
        <location evidence="5">Host endoplasmic reticulum</location>
    </subcellularLocation>
    <subcellularLocation>
        <location evidence="4">Host membrane</location>
        <topology evidence="4">Multi-pass membrane protein</topology>
    </subcellularLocation>
    <subcellularLocation>
        <location evidence="3">Host nucleus</location>
    </subcellularLocation>
</comment>
<dbReference type="GO" id="GO:0006508">
    <property type="term" value="P:proteolysis"/>
    <property type="evidence" value="ECO:0007669"/>
    <property type="project" value="UniProtKB-KW"/>
</dbReference>
<comment type="subunit">
    <text evidence="61">Interacts with host EIF2AK2; this interaction occurs in host stress granules and leads to EIF2AK2 inhibition. Interacts with host G3BP1; this interaction probably plays a role in Nsp1-beta-mediated inhibition of host EIF2AK2.</text>
</comment>
<keyword evidence="42" id="KW-0456">Lyase</keyword>
<reference evidence="81" key="1">
    <citation type="submission" date="2019-05" db="EMBL/GenBank/DDBJ databases">
        <authorList>
            <person name="Calvert J.G."/>
        </authorList>
    </citation>
    <scope>NUCLEOTIDE SEQUENCE</scope>
    <source>
        <strain evidence="81">96V198</strain>
    </source>
</reference>
<evidence type="ECO:0000256" key="17">
    <source>
        <dbReference type="ARBA" id="ARBA00022695"/>
    </source>
</evidence>
<dbReference type="Gene3D" id="3.30.40.20">
    <property type="entry name" value="Chymotrypsin-like serine protease, domain 3"/>
    <property type="match status" value="1"/>
</dbReference>
<evidence type="ECO:0000256" key="18">
    <source>
        <dbReference type="ARBA" id="ARBA00022722"/>
    </source>
</evidence>
<keyword evidence="31" id="KW-1100">Inhibition of host NF-kappa-B by virus</keyword>
<evidence type="ECO:0000259" key="72">
    <source>
        <dbReference type="PROSITE" id="PS51493"/>
    </source>
</evidence>
<dbReference type="GO" id="GO:0039694">
    <property type="term" value="P:viral RNA genome replication"/>
    <property type="evidence" value="ECO:0007669"/>
    <property type="project" value="InterPro"/>
</dbReference>
<evidence type="ECO:0000313" key="81">
    <source>
        <dbReference type="EMBL" id="QGL40271.1"/>
    </source>
</evidence>
<dbReference type="GO" id="GO:0008270">
    <property type="term" value="F:zinc ion binding"/>
    <property type="evidence" value="ECO:0007669"/>
    <property type="project" value="UniProtKB-KW"/>
</dbReference>
<comment type="function">
    <text evidence="2">Responsible for replication and transcription of the viral RNA genome.</text>
</comment>
<dbReference type="GO" id="GO:0019082">
    <property type="term" value="P:viral protein processing"/>
    <property type="evidence" value="ECO:0007669"/>
    <property type="project" value="InterPro"/>
</dbReference>
<evidence type="ECO:0000256" key="12">
    <source>
        <dbReference type="ARBA" id="ARBA00022632"/>
    </source>
</evidence>
<dbReference type="InterPro" id="IPR032841">
    <property type="entry name" value="NSP2_assoc"/>
</dbReference>
<feature type="domain" description="Peptidase S32" evidence="72">
    <location>
        <begin position="1694"/>
        <end position="1896"/>
    </location>
</feature>
<feature type="domain" description="NiRAN" evidence="78">
    <location>
        <begin position="2381"/>
        <end position="2543"/>
    </location>
</feature>
<dbReference type="Pfam" id="PF14758">
    <property type="entry name" value="NSP2_assoc"/>
    <property type="match status" value="1"/>
</dbReference>
<keyword evidence="35" id="KW-1105">Inhibition of host STAT1 by virus</keyword>
<keyword evidence="40" id="KW-1035">Host cytoplasm</keyword>
<evidence type="ECO:0000259" key="76">
    <source>
        <dbReference type="PROSITE" id="PS51652"/>
    </source>
</evidence>
<dbReference type="Pfam" id="PF05412">
    <property type="entry name" value="Peptidase_C33"/>
    <property type="match status" value="1"/>
</dbReference>
<evidence type="ECO:0000256" key="50">
    <source>
        <dbReference type="ARBA" id="ARBA00043872"/>
    </source>
</evidence>
<dbReference type="Pfam" id="PF05411">
    <property type="entry name" value="Peptidase_C32"/>
    <property type="match status" value="1"/>
</dbReference>
<dbReference type="Pfam" id="PF05410">
    <property type="entry name" value="Peptidase_C31"/>
    <property type="match status" value="1"/>
</dbReference>
<keyword evidence="21" id="KW-0688">Ribosomal frameshifting</keyword>
<dbReference type="PROSITE" id="PS51493">
    <property type="entry name" value="AV_NSP4_PRO"/>
    <property type="match status" value="1"/>
</dbReference>
<dbReference type="PROSITE" id="PS51652">
    <property type="entry name" value="AV_ZBD"/>
    <property type="match status" value="1"/>
</dbReference>
<dbReference type="InterPro" id="IPR044320">
    <property type="entry name" value="NSP11_Av_N"/>
</dbReference>
<dbReference type="Gene3D" id="2.30.31.30">
    <property type="entry name" value="Arterivirus nps1beta, nuclease domain"/>
    <property type="match status" value="1"/>
</dbReference>
<dbReference type="GO" id="GO:0016829">
    <property type="term" value="F:lyase activity"/>
    <property type="evidence" value="ECO:0007669"/>
    <property type="project" value="UniProtKB-KW"/>
</dbReference>
<feature type="transmembrane region" description="Helical" evidence="70">
    <location>
        <begin position="1142"/>
        <end position="1169"/>
    </location>
</feature>
<dbReference type="Gene3D" id="3.90.70.160">
    <property type="match status" value="1"/>
</dbReference>
<dbReference type="InterPro" id="IPR007094">
    <property type="entry name" value="RNA-dir_pol_PSvirus"/>
</dbReference>
<dbReference type="GO" id="GO:0039502">
    <property type="term" value="P:symbiont-mediated suppression of host type I interferon-mediated signaling pathway"/>
    <property type="evidence" value="ECO:0007669"/>
    <property type="project" value="UniProtKB-KW"/>
</dbReference>
<evidence type="ECO:0000256" key="9">
    <source>
        <dbReference type="ARBA" id="ARBA00022484"/>
    </source>
</evidence>
<comment type="function">
    <text evidence="50">Plays a role in the inhibition of host STAT3 signaling pathway by inducing the degradation of STAT3.</text>
</comment>
<keyword evidence="39" id="KW-1038">Host endoplasmic reticulum</keyword>
<keyword evidence="34" id="KW-0693">Viral RNA replication</keyword>
<evidence type="ECO:0000256" key="6">
    <source>
        <dbReference type="ARBA" id="ARBA00004407"/>
    </source>
</evidence>
<dbReference type="InterPro" id="IPR023183">
    <property type="entry name" value="Chymotrypsin-like_C"/>
</dbReference>
<comment type="subunit">
    <text evidence="55">Interacts with host OTULIN.</text>
</comment>
<comment type="subunit">
    <text evidence="56">Nsp1-alpha papain-like: Interacts with host RNF31.</text>
</comment>
<dbReference type="CDD" id="cd17937">
    <property type="entry name" value="DEXXYc_viral_SF1-N"/>
    <property type="match status" value="1"/>
</dbReference>
<evidence type="ECO:0000256" key="20">
    <source>
        <dbReference type="ARBA" id="ARBA00022741"/>
    </source>
</evidence>
<evidence type="ECO:0000256" key="15">
    <source>
        <dbReference type="ARBA" id="ARBA00022679"/>
    </source>
</evidence>
<dbReference type="InterPro" id="IPR038154">
    <property type="entry name" value="AV_PCPbeta_sf"/>
</dbReference>
<evidence type="ECO:0000259" key="79">
    <source>
        <dbReference type="PROSITE" id="PS51958"/>
    </source>
</evidence>
<dbReference type="CDD" id="cd21410">
    <property type="entry name" value="1B_av_Nsp10-like"/>
    <property type="match status" value="1"/>
</dbReference>
<evidence type="ECO:0000256" key="10">
    <source>
        <dbReference type="ARBA" id="ARBA00022562"/>
    </source>
</evidence>
<dbReference type="InterPro" id="IPR037227">
    <property type="entry name" value="EndoU-like"/>
</dbReference>
<feature type="domain" description="Peptidase C32" evidence="75">
    <location>
        <begin position="269"/>
        <end position="385"/>
    </location>
</feature>
<dbReference type="Pfam" id="PF21905">
    <property type="entry name" value="Zf-Nsp1alpha"/>
    <property type="match status" value="1"/>
</dbReference>
<evidence type="ECO:0000259" key="78">
    <source>
        <dbReference type="PROSITE" id="PS51947"/>
    </source>
</evidence>
<evidence type="ECO:0000256" key="34">
    <source>
        <dbReference type="ARBA" id="ARBA00022953"/>
    </source>
</evidence>
<keyword evidence="43" id="KW-0922">Interferon antiviral system evasion</keyword>
<evidence type="ECO:0000256" key="25">
    <source>
        <dbReference type="ARBA" id="ARBA00022806"/>
    </source>
</evidence>
<comment type="subunit">
    <text evidence="58">Interacts with host IFITM1.</text>
</comment>
<feature type="transmembrane region" description="Helical" evidence="70">
    <location>
        <begin position="1544"/>
        <end position="1563"/>
    </location>
</feature>
<keyword evidence="36 70" id="KW-1133">Transmembrane helix</keyword>
<evidence type="ECO:0000256" key="26">
    <source>
        <dbReference type="ARBA" id="ARBA00022807"/>
    </source>
</evidence>
<dbReference type="GO" id="GO:0003723">
    <property type="term" value="F:RNA binding"/>
    <property type="evidence" value="ECO:0007669"/>
    <property type="project" value="InterPro"/>
</dbReference>
<comment type="subunit">
    <text evidence="54">Interacts with host DDX18; this interaction redistributes host DDX18 to the cytoplasm.</text>
</comment>
<dbReference type="InterPro" id="IPR008741">
    <property type="entry name" value="AV_PCPalpha"/>
</dbReference>
<dbReference type="SUPFAM" id="SSF50494">
    <property type="entry name" value="Trypsin-like serine proteases"/>
    <property type="match status" value="1"/>
</dbReference>
<evidence type="ECO:0000256" key="45">
    <source>
        <dbReference type="ARBA" id="ARBA00023280"/>
    </source>
</evidence>
<keyword evidence="24 68" id="KW-0378">Hydrolase</keyword>
<evidence type="ECO:0000256" key="21">
    <source>
        <dbReference type="ARBA" id="ARBA00022758"/>
    </source>
</evidence>
<evidence type="ECO:0000256" key="47">
    <source>
        <dbReference type="ARBA" id="ARBA00029611"/>
    </source>
</evidence>
<dbReference type="Gene3D" id="3.30.1330.220">
    <property type="entry name" value="Arterivirus nonstructural protein 7 alpha"/>
    <property type="match status" value="1"/>
</dbReference>
<feature type="domain" description="(+)RNA virus helicase C-terminal" evidence="77">
    <location>
        <begin position="3150"/>
        <end position="3439"/>
    </location>
</feature>
<keyword evidence="32" id="KW-1043">Host membrane</keyword>
<comment type="function">
    <text evidence="59">Plays a role in viral transcription/replication and prevents the simultaneous activation of host cell dsRNA sensors, such as MDA5/IFIH1, OAS, PKR (By similarity) and NLRP3 inflammasome. Acts by degrading the 5'-polyuridines generated during replication of the poly(A) region of viral genomic and subgenomic RNAs. Catalyzes a two-step reaction in which a 2'3'-cyclic phosphate (2'3'-cP) is first generated by 2'-O transesterification, which is then hydrolyzed to a 3'-phosphate (3'-P). If not degraded, poly(U) RNA would hybridize with poly(A) RNA tails and activate host dsRNA sensors. Also plays a role in the inhibition of host type I interferon production by recruiting host OTULIN to promote removal of linear ubiquitination targeting host NEMO.</text>
</comment>
<dbReference type="EMBL" id="MK876228">
    <property type="protein sequence ID" value="QGL40271.1"/>
    <property type="molecule type" value="Genomic_RNA"/>
</dbReference>
<dbReference type="InterPro" id="IPR043504">
    <property type="entry name" value="Peptidase_S1_PA_chymotrypsin"/>
</dbReference>
<evidence type="ECO:0000256" key="24">
    <source>
        <dbReference type="ARBA" id="ARBA00022801"/>
    </source>
</evidence>
<dbReference type="GO" id="GO:0004843">
    <property type="term" value="F:cysteine-type deubiquitinase activity"/>
    <property type="evidence" value="ECO:0007669"/>
    <property type="project" value="UniProtKB-EC"/>
</dbReference>
<evidence type="ECO:0000256" key="7">
    <source>
        <dbReference type="ARBA" id="ARBA00010965"/>
    </source>
</evidence>
<dbReference type="GO" id="GO:0039648">
    <property type="term" value="P:symbiont-mediated perturbation of host ubiquitin-like protein modification"/>
    <property type="evidence" value="ECO:0007669"/>
    <property type="project" value="UniProtKB-KW"/>
</dbReference>
<comment type="function">
    <text evidence="49">Cleaves the majority of cleavage sites present in the C-terminus of the polyprotein. Triggers host apoptosis through caspase-3, -8, and -9 activations. Subverts host innate immune responses through its protease activity. Targets the NF-kappa-B essential modulator NEMO and mediates its cleavage. Blocks host interferon beta induction and downstream signaling by cleaving mitochondrial MAVS, dislodging it from the mitochondria. Impairs host defense by cleaving host mRNA-decapping enzyme DCP1A to attenuate its antiviral activity.</text>
</comment>
<dbReference type="CDD" id="cd21405">
    <property type="entry name" value="ZBD_av_Nsp10-like"/>
    <property type="match status" value="1"/>
</dbReference>
<evidence type="ECO:0000256" key="49">
    <source>
        <dbReference type="ARBA" id="ARBA00043848"/>
    </source>
</evidence>
<comment type="subunit">
    <text evidence="57">Interacts with host DDX5.</text>
</comment>
<evidence type="ECO:0000256" key="64">
    <source>
        <dbReference type="ARBA" id="ARBA00049963"/>
    </source>
</evidence>
<evidence type="ECO:0000256" key="29">
    <source>
        <dbReference type="ARBA" id="ARBA00022833"/>
    </source>
</evidence>
<dbReference type="GO" id="GO:0044165">
    <property type="term" value="C:host cell endoplasmic reticulum"/>
    <property type="evidence" value="ECO:0007669"/>
    <property type="project" value="UniProtKB-SubCell"/>
</dbReference>
<feature type="domain" description="AV-Nsp11N/CoV-Nsp15M" evidence="80">
    <location>
        <begin position="3478"/>
        <end position="3575"/>
    </location>
</feature>
<comment type="catalytic activity">
    <reaction evidence="62">
        <text>ATP + H2O = ADP + phosphate + H(+)</text>
        <dbReference type="Rhea" id="RHEA:13065"/>
        <dbReference type="ChEBI" id="CHEBI:15377"/>
        <dbReference type="ChEBI" id="CHEBI:15378"/>
        <dbReference type="ChEBI" id="CHEBI:30616"/>
        <dbReference type="ChEBI" id="CHEBI:43474"/>
        <dbReference type="ChEBI" id="CHEBI:456216"/>
        <dbReference type="EC" id="3.6.4.13"/>
    </reaction>
</comment>
<dbReference type="GO" id="GO:0004519">
    <property type="term" value="F:endonuclease activity"/>
    <property type="evidence" value="ECO:0007669"/>
    <property type="project" value="UniProtKB-UniRule"/>
</dbReference>
<dbReference type="GO" id="GO:0006351">
    <property type="term" value="P:DNA-templated transcription"/>
    <property type="evidence" value="ECO:0007669"/>
    <property type="project" value="InterPro"/>
</dbReference>
<feature type="transmembrane region" description="Helical" evidence="70">
    <location>
        <begin position="1605"/>
        <end position="1631"/>
    </location>
</feature>
<dbReference type="GO" id="GO:0003968">
    <property type="term" value="F:RNA-directed RNA polymerase activity"/>
    <property type="evidence" value="ECO:0007669"/>
    <property type="project" value="UniProtKB-KW"/>
</dbReference>
<dbReference type="Gene3D" id="3.90.70.70">
    <property type="entry name" value="Arterivirus papain-like cysteine protease beta domain"/>
    <property type="match status" value="1"/>
</dbReference>
<evidence type="ECO:0000256" key="11">
    <source>
        <dbReference type="ARBA" id="ARBA00022581"/>
    </source>
</evidence>
<dbReference type="InterPro" id="IPR008760">
    <property type="entry name" value="EAV_peptidase_S32"/>
</dbReference>
<evidence type="ECO:0000256" key="19">
    <source>
        <dbReference type="ARBA" id="ARBA00022723"/>
    </source>
</evidence>
<evidence type="ECO:0000256" key="5">
    <source>
        <dbReference type="ARBA" id="ARBA00004354"/>
    </source>
</evidence>
<feature type="compositionally biased region" description="Polar residues" evidence="69">
    <location>
        <begin position="1061"/>
        <end position="1076"/>
    </location>
</feature>
<gene>
    <name evidence="81" type="primary">ORF1a</name>
    <name evidence="81" type="synonym">1b</name>
</gene>
<evidence type="ECO:0000256" key="37">
    <source>
        <dbReference type="ARBA" id="ARBA00023041"/>
    </source>
</evidence>
<evidence type="ECO:0000256" key="42">
    <source>
        <dbReference type="ARBA" id="ARBA00023239"/>
    </source>
</evidence>
<feature type="transmembrane region" description="Helical" evidence="70">
    <location>
        <begin position="1570"/>
        <end position="1593"/>
    </location>
</feature>
<dbReference type="PROSITE" id="PS51961">
    <property type="entry name" value="AV_NSP11N_COV_NSP15M"/>
    <property type="match status" value="1"/>
</dbReference>
<keyword evidence="18 68" id="KW-0540">Nuclease</keyword>
<comment type="subunit">
    <text evidence="53">Interacts with host LGALS3.</text>
</comment>
<dbReference type="InterPro" id="IPR023338">
    <property type="entry name" value="Arterivirus_NSP4_peptidase"/>
</dbReference>
<dbReference type="CDD" id="cd21160">
    <property type="entry name" value="NendoU_av_Nsp11-like"/>
    <property type="match status" value="1"/>
</dbReference>
<protein>
    <recommendedName>
        <fullName evidence="8">Replicase polyprotein 1ab</fullName>
    </recommendedName>
    <alternativeName>
        <fullName evidence="47">ORF1ab polyprotein</fullName>
    </alternativeName>
</protein>
<keyword evidence="23 67" id="KW-0863">Zinc-finger</keyword>
<feature type="domain" description="Peptidase C31" evidence="74">
    <location>
        <begin position="69"/>
        <end position="180"/>
    </location>
</feature>
<organism evidence="81">
    <name type="scientific">Porcine reproductive and respiratory syndrome virus</name>
    <name type="common">PRRSV</name>
    <dbReference type="NCBI Taxonomy" id="28344"/>
    <lineage>
        <taxon>Viruses</taxon>
        <taxon>Riboviria</taxon>
        <taxon>Orthornavirae</taxon>
        <taxon>Pisuviricota</taxon>
        <taxon>Pisoniviricetes</taxon>
        <taxon>Nidovirales</taxon>
        <taxon>Arnidovirineae</taxon>
        <taxon>Arteriviridae</taxon>
        <taxon>Variarterivirinae</taxon>
        <taxon>Betaarterivirus</taxon>
        <taxon>Ampobartevirus</taxon>
        <taxon>Betaarterivirus americense</taxon>
    </lineage>
</organism>
<feature type="transmembrane region" description="Helical" evidence="70">
    <location>
        <begin position="1251"/>
        <end position="1273"/>
    </location>
</feature>
<evidence type="ECO:0000256" key="61">
    <source>
        <dbReference type="ARBA" id="ARBA00047158"/>
    </source>
</evidence>
<comment type="function">
    <text evidence="66">Inhibits host IFN-beta production. Plays a role in the degradation of the host transcriptional activator CREBBP protein. The degradation of host CREBBP which is a key component of the IFN enhanceosome is likely responsible for the inhibition of interferon mediated by Nsp1-alpha. Also participates in the inhibition of host NF-kappa-B activation by counteracting LUBAC-dependent induction of NF-kappa-B. Reduces host NEMO ubiquitination by blocking the interaction between the two LUBAC complex components RNF31 and SHARPIN.</text>
</comment>
<dbReference type="Pfam" id="PF00680">
    <property type="entry name" value="RdRP_1"/>
    <property type="match status" value="1"/>
</dbReference>
<feature type="transmembrane region" description="Helical" evidence="70">
    <location>
        <begin position="2016"/>
        <end position="2040"/>
    </location>
</feature>
<dbReference type="SUPFAM" id="SSF142877">
    <property type="entry name" value="EndoU-like"/>
    <property type="match status" value="1"/>
</dbReference>
<evidence type="ECO:0000256" key="1">
    <source>
        <dbReference type="ARBA" id="ARBA00000707"/>
    </source>
</evidence>
<evidence type="ECO:0000256" key="56">
    <source>
        <dbReference type="ARBA" id="ARBA00044019"/>
    </source>
</evidence>
<dbReference type="InterPro" id="IPR038451">
    <property type="entry name" value="Arteri_nsp7a_sf"/>
</dbReference>
<dbReference type="CDD" id="cd23189">
    <property type="entry name" value="Arteriviridae_RdRp"/>
    <property type="match status" value="1"/>
</dbReference>
<keyword evidence="30" id="KW-0067">ATP-binding</keyword>
<keyword evidence="17" id="KW-0548">Nucleotidyltransferase</keyword>
<dbReference type="GO" id="GO:0005524">
    <property type="term" value="F:ATP binding"/>
    <property type="evidence" value="ECO:0007669"/>
    <property type="project" value="UniProtKB-KW"/>
</dbReference>
<dbReference type="PROSITE" id="PS51657">
    <property type="entry name" value="PSRV_HELICASE"/>
    <property type="match status" value="1"/>
</dbReference>
<feature type="transmembrane region" description="Helical" evidence="70">
    <location>
        <begin position="1918"/>
        <end position="1939"/>
    </location>
</feature>
<dbReference type="InterPro" id="IPR044348">
    <property type="entry name" value="NSP10_1B_Av"/>
</dbReference>
<evidence type="ECO:0000256" key="23">
    <source>
        <dbReference type="ARBA" id="ARBA00022771"/>
    </source>
</evidence>
<dbReference type="GO" id="GO:0003724">
    <property type="term" value="F:RNA helicase activity"/>
    <property type="evidence" value="ECO:0007669"/>
    <property type="project" value="UniProtKB-EC"/>
</dbReference>
<dbReference type="InterPro" id="IPR027351">
    <property type="entry name" value="(+)RNA_virus_helicase_core_dom"/>
</dbReference>
<evidence type="ECO:0000256" key="65">
    <source>
        <dbReference type="ARBA" id="ARBA00058251"/>
    </source>
</evidence>
<evidence type="ECO:0000256" key="4">
    <source>
        <dbReference type="ARBA" id="ARBA00004301"/>
    </source>
</evidence>
<dbReference type="InterPro" id="IPR031932">
    <property type="entry name" value="Arteri_nsp7a"/>
</dbReference>
<keyword evidence="11" id="KW-0945">Host-virus interaction</keyword>
<keyword evidence="9" id="KW-0696">RNA-directed RNA polymerase</keyword>
<dbReference type="Pfam" id="PF01443">
    <property type="entry name" value="Viral_helicase1"/>
    <property type="match status" value="1"/>
</dbReference>
<keyword evidence="25" id="KW-0347">Helicase</keyword>
<accession>A0A649XW57</accession>
<feature type="domain" description="Peptidase C33" evidence="73">
    <location>
        <begin position="420"/>
        <end position="527"/>
    </location>
</feature>
<dbReference type="CDD" id="cd21166">
    <property type="entry name" value="NTD_av_Nsp11-like"/>
    <property type="match status" value="1"/>
</dbReference>
<feature type="transmembrane region" description="Helical" evidence="70">
    <location>
        <begin position="1175"/>
        <end position="1192"/>
    </location>
</feature>
<evidence type="ECO:0000256" key="35">
    <source>
        <dbReference type="ARBA" id="ARBA00022961"/>
    </source>
</evidence>
<sequence>MSGTFSRCMCTPAARVFWSAGQVYCTRCLSARSLLSPELQDTDLAAIGLFYKPKDKLHWKVPIGIPQVECTPSGCCWLSAIFPLARMTSGNHNFLQRLVKVADVLYRDGCLAPRHLRELQVYERGCNWYPITGPVPGMGLYANSMHVSDQPFPGAAYVLTNSPLPQQACRQPFCPFEEVHSDVYRWKKFVIFVDSSSDGRSRMMWTPGSDDSAALEVLPPELECRVEILVRSFPAHHPVDITNWELTESPEHGFSFSTSHSCGYLAQDPDVFDGKCWLSCFLGLPTEVWRHEEHLANAFGYQTKWGVHGKYLQRRLQVRGMRAVVDPDGPIHVEALSCPQSWIRHLTLNDDVTPGFVRLTSLRIEPNTEPTTFRIFRFGAHKWYGAAGKRARAKRAAKGEKNSAPTPKVALPVPTYGITTYSPPTDGSCGWHVLAAIMNRMINGDFTSPLTPYNRPEDDWASDYDLAQAIQCLQLPATVVRSRACPNAKYLIKLNGVHWEVEVRSGMAPRSLSRECVVGVCSEGCVAPPYPADGLPERALEALASAYRLPSDCVSSGIADFLANPPPQEFWTLDKMLTSPSPERSGFSSLYKLLLEVVPQKCGATEGAFVYAVERMLKDCPSSKQAMALLAKIKVPSSKAPSVSLDECFPTDVSADFEPASQERPQSSGAAVVLCSPEVKEFEEAAPEEVQESGHKVARSAFVAEGPNNEQVPMAAGEQLKPGGRVLAVGNAHEGVLASTSSTNLIGGNFPPSDSMKESMLNSWEDEPLDLSQPAPAVTMTLVREQTPDNLGPDAGAFPVTVRKFVPTGPTLRHVEHCGTESGDSSSPLDLSYAQTLDQPLNLSLAAWPVRATASDPGWVHGRREPIFVKPRDAFSDGDSALQLGELSESGSVIEFDRTRNAPAVDAPVDLTASNKALSVVDPFEFAELKRPRFSAQALIDRGGPLADVHAKIKNRVYEQCLQACEPGSRATPATKKWLDKMWDRVDMKTWRCTSQFQAGRILASLKFLPDMIQDTPPPVPRKNRASDNAGLKRLVAQWDRKLSATPPSKPVGPTLDQIVPSPTGTQQEDVTSSDGPSHAPDPPSRMSTSGSWKGLVLSGTRLAGSISQHFMTWVFEVFSHLPAFALTLFSPRGSMASGDWMFAGVVLLALLLCRSYPVFGCLPLLGVLSGSVRRVRLGVFGSWMAFAVFLFSTPSNPVGSSCDHDSPECHAELLALEQRQLWEPVRGLVVGPSGLLCVILGKLLGGSRYLWHVFLRLCMLADLALSLVYVVSQGRCHKCWGKCIRTAPAEVALNVFPFSRATRSSLVSLCDRFQAPKGVDPVYLATGWRGCWCGESPIHQPHQKPIAYANLDEKKISAQTVVAVPHDPSQAIKCLKVLQAGGAIVDQPTPEVVRVSEIPFSAPFFPKVPVNPDCKVVVDSDTFVAAVRCGYSTAQLVLGQGNFAKLNQIPLRSSISTKAIGGASYTLAVAQVSVWTLVHFILGLWFTSPQVCGRGTSDSWCSNPFSYPTYGPGVVCSSRLCVSADGVTLPLFSAVAQLSGREVGIFILVLVSLMALAHRMALKADMLMVFLAFCAYAWPMSSWLICFFPTLLKWVTLHPLTMLWVHSFLVFCLPAAGILSLGITGLLWAVGRFTQVAGIITPYDIHQYTSGPRGAAAVATAPEGTYMAAVRRAALTGRTLIFTPSAVGSLLEGAFRTHKPCLNTVNVVGSSLGSGGVFTIDGRKIVVTAAHVLNGDTARVTGDSYNRMHTFKTNGDYAWSHADDWRGVAPAVKVAKGYRGRAYWQTSTGVEPGVIGEGFAFCFTTCGDSGSPVISESGDLIGIHTGSNKLGSGLVTTPEGETCTIKETKLSDLSRHFAGPSVPLGDIKLSPAIIPDITSIPSDLASLLSSVPVVEGGLSTVQLLCVFFLLWRMMGHAWTPIVAVGFFLLNEILPAVLVRAVFSFALFVLAWATPWSAQVLMIRLLTASLNRNKLSLAFYALGGVVGLAAEIGTFAGKLPELSQTLSTYCFLPRVLAMTSCVPTIIIGGLHALGVILWLFKYRCLHNMLVGDGSFSSAFFLRYFAEGNLRKGVSQSCGMNNESLTAALACKLSRADLDFLSSLTNFKCFVSASNMKNAAGQYIEAAYAKALRQELASLVQIDKMKGVLSKLEAFAETATPSLDIGDVIVLLGQHPHGSILDINVGTERKTVSVQETRSLGGSKFSVCTVVSNTPVDALTGIPLQTPTPLFENGPRHRSEEDDLKVERMKKHCVPLGFHNINGKVYCKIWDKSTGDTFYTDDSRYTHDHALQDRSADYRDRDYEGVQTAPQQGFDPKSETPVGTVVIGGITYNRYLTKGKEVLVPKPDNCLEAAKLSLEQALAGMGQTCDLTAAEVEKLKRIISQLQGLTTEQALNCLAASGLTRCGRGGLVVTETAVKIVRYHSRTFTLGPLDLKVASEVEVKRSTEQGHAVVANLCSGVVLMRPHPPSLVDVLLKPGLDTTPGIQPGHGAGNMGVDGSIWDFETAPTKAELELSRQIIQACEVRRGDAPNLQLPYKLCPVRGDPERHKGRLINTRFGDLPYKTPQDTKSAIHAACCLHPNGAPVSDGKSTLGTTLQHGFELYVPTVPYSVMEYLDSRPDTPFMCTKHGTPEAAAEDLRKYDLSTQGFVLPGVLRLVRRFIFGHIGKAPPLFLPSTYPAKNSMAGINGQRFPTKDVQSIPEIDEMCARAVKENWQTVTPCTLKKQYCSKPKTRTILGTNNFIALAHRSALSGVTQAFMKKAWKSPIALGKNKFKELHCTVAGRCLEADLASCDRSTPAIVRWFVANLLYELAGCEEYLPSYVLNCCHDLVATQNGAFTKRGGLSSGDPVTSVSNTVYSLVIYAQHMVLSALKMGHEIGLKFLEEQLKFEDLLEIQPMLVYSDDLVLYAERPTFPNYHWWVEHLDLMLGFKTDPKKTVITDKPSFLGCRIEAGRQLVPSRDRILAALAYHMKAQNASEYYASAAAILMDSCACIDHDPEWYEDLICGIARCARQDGYSFPGPPFFMSMWEKLKSHNEGKKFRHCGICDAKADHASACGLDLCLFHSHFHQHCPVTLSCGHHAGSKECPQCQSPVGAGKSPLDAVLKQIPYKPPRPVIMKVDNKTTTLDPGRYQSRRGLVAVKRGIAGNEVDLADGDYQVVPLLPTCKDINMVKVAVNVLLSKFIVGPPGSGKTTWLLSQVQDDDVIYTPTHQTMFDIVNALKVCRYSIPVASGLPFPPPARSGPWVRLVASGHIPGRISYLDEAGYCNHLDILRLLSKTPLVCLGDLQQLHPVGFDSYCYVFDHMPHKQLTTIYRFGPNICSAIQPCYREKLESKARNTRVVFTARPVAFGQVLTPYHKDRTGSAITIDSSQGATFDVVTLHLPSPDSLNKSRALVAITRARHGLFIYDPHNQLRKFFNLTPERTDCNLVFNRGDELVVLNADNAVTTVAKVLEAGPSRFRVSDPRCKSLLAACSASLEGGCMPLPQVAHNLGFYFSPDSPAFAPLPKELAPHWPVVTSQNNQAWPDRLVASMRPVDARYSKPMVGAGYVVGPSTFLGTPGVVSYYLTLYIRGEPQALPETLVSTGRIATDCREYLDAAEEEAAKELPHAFIGDVKGTTVGGCHHITSKYLPRSLPKDSVAVVGVSSPGKAAKAVCTLTDVYLPELRPYLQPETASKCWKLKLDFRDVRLMVWKGATAYFQLEGLTWSALPDYARFIQLPKDAVVYIDPCIGPATANRKVVRTTDWRADLAVTPYDYGAQSILTTAWFEDLGPQWKILGLQPFKRAFGFENTEDWAILARRMNDGKDYTDYNWNCVRQRPHAIYGRARDHTYHFAPGTELQVELGKPRLPPEQVP</sequence>
<dbReference type="InterPro" id="IPR054104">
    <property type="entry name" value="Nsp1alpha_Znf"/>
</dbReference>
<dbReference type="CDD" id="cd18786">
    <property type="entry name" value="SF1_C"/>
    <property type="match status" value="1"/>
</dbReference>
<dbReference type="InterPro" id="IPR001205">
    <property type="entry name" value="RNA-dir_pol_C"/>
</dbReference>
<keyword evidence="29" id="KW-0862">Zinc</keyword>
<dbReference type="Pfam" id="PF16749">
    <property type="entry name" value="Arteri_nsp7a"/>
    <property type="match status" value="1"/>
</dbReference>
<comment type="function">
    <text evidence="48">Contains the activities necessary for the transcription of negative stranded RNA, leader RNA, subgenomic mRNAs and progeny virion RNA as well as proteinases responsible for the cleavage of the polyprotein into functional products.</text>
</comment>
<dbReference type="Gene3D" id="2.40.10.10">
    <property type="entry name" value="Trypsin-like serine proteases"/>
    <property type="match status" value="2"/>
</dbReference>
<evidence type="ECO:0000256" key="59">
    <source>
        <dbReference type="ARBA" id="ARBA00045435"/>
    </source>
</evidence>
<dbReference type="Gene3D" id="4.10.80.390">
    <property type="match status" value="1"/>
</dbReference>
<organismHost>
    <name type="scientific">Sus scrofa</name>
    <name type="common">Pig</name>
    <dbReference type="NCBI Taxonomy" id="9823"/>
</organismHost>
<feature type="transmembrane region" description="Helical" evidence="70">
    <location>
        <begin position="1945"/>
        <end position="1965"/>
    </location>
</feature>
<dbReference type="GO" id="GO:0004540">
    <property type="term" value="F:RNA nuclease activity"/>
    <property type="evidence" value="ECO:0007669"/>
    <property type="project" value="UniProtKB-ARBA"/>
</dbReference>
<evidence type="ECO:0000256" key="51">
    <source>
        <dbReference type="ARBA" id="ARBA00043920"/>
    </source>
</evidence>
<dbReference type="GO" id="GO:0039563">
    <property type="term" value="P:symbiont-mediated suppression of host JAK-STAT cascade via inhibition of STAT1 activity"/>
    <property type="evidence" value="ECO:0007669"/>
    <property type="project" value="UniProtKB-KW"/>
</dbReference>
<feature type="region of interest" description="Disordered" evidence="69">
    <location>
        <begin position="1043"/>
        <end position="1092"/>
    </location>
</feature>
<evidence type="ECO:0000256" key="55">
    <source>
        <dbReference type="ARBA" id="ARBA00044017"/>
    </source>
</evidence>
<dbReference type="InterPro" id="IPR027355">
    <property type="entry name" value="NSP10_Av_ZBD"/>
</dbReference>
<evidence type="ECO:0000259" key="80">
    <source>
        <dbReference type="PROSITE" id="PS51961"/>
    </source>
</evidence>
<evidence type="ECO:0000256" key="27">
    <source>
        <dbReference type="ARBA" id="ARBA00022825"/>
    </source>
</evidence>